<keyword evidence="9" id="KW-1185">Reference proteome</keyword>
<feature type="transmembrane region" description="Helical" evidence="6">
    <location>
        <begin position="176"/>
        <end position="196"/>
    </location>
</feature>
<proteinExistence type="inferred from homology"/>
<evidence type="ECO:0000313" key="8">
    <source>
        <dbReference type="EMBL" id="AJE46434.1"/>
    </source>
</evidence>
<protein>
    <recommendedName>
        <fullName evidence="7">EamA domain-containing protein</fullName>
    </recommendedName>
</protein>
<evidence type="ECO:0000256" key="5">
    <source>
        <dbReference type="ARBA" id="ARBA00023136"/>
    </source>
</evidence>
<reference evidence="8 9" key="1">
    <citation type="journal article" date="2014" name="Int. J. Syst. Evol. Microbiol.">
        <title>Celeribacter indicus sp. nov., a polycyclic aromatic hydrocarbon-degrading bacterium from deep-sea sediment and reclassification of Huaishuia halophila as Celeribacter halophilus comb. nov.</title>
        <authorList>
            <person name="Lai Q."/>
            <person name="Cao J."/>
            <person name="Yuan J."/>
            <person name="Li F."/>
            <person name="Shao Z."/>
        </authorList>
    </citation>
    <scope>NUCLEOTIDE SEQUENCE [LARGE SCALE GENOMIC DNA]</scope>
    <source>
        <strain evidence="8">P73</strain>
    </source>
</reference>
<evidence type="ECO:0000313" key="9">
    <source>
        <dbReference type="Proteomes" id="UP000031521"/>
    </source>
</evidence>
<dbReference type="HOGENOM" id="CLU_032828_2_0_5"/>
<name>A0A0B5DTN8_9RHOB</name>
<dbReference type="InterPro" id="IPR037185">
    <property type="entry name" value="EmrE-like"/>
</dbReference>
<dbReference type="RefSeq" id="WP_043869314.1">
    <property type="nucleotide sequence ID" value="NZ_CP004393.1"/>
</dbReference>
<evidence type="ECO:0000259" key="7">
    <source>
        <dbReference type="Pfam" id="PF00892"/>
    </source>
</evidence>
<feature type="transmembrane region" description="Helical" evidence="6">
    <location>
        <begin position="262"/>
        <end position="280"/>
    </location>
</feature>
<keyword evidence="4 6" id="KW-1133">Transmembrane helix</keyword>
<evidence type="ECO:0000256" key="4">
    <source>
        <dbReference type="ARBA" id="ARBA00022989"/>
    </source>
</evidence>
<feature type="transmembrane region" description="Helical" evidence="6">
    <location>
        <begin position="31"/>
        <end position="52"/>
    </location>
</feature>
<feature type="transmembrane region" description="Helical" evidence="6">
    <location>
        <begin position="208"/>
        <end position="227"/>
    </location>
</feature>
<dbReference type="GO" id="GO:0016020">
    <property type="term" value="C:membrane"/>
    <property type="evidence" value="ECO:0007669"/>
    <property type="project" value="UniProtKB-SubCell"/>
</dbReference>
<dbReference type="OrthoDB" id="7165334at2"/>
<evidence type="ECO:0000256" key="6">
    <source>
        <dbReference type="SAM" id="Phobius"/>
    </source>
</evidence>
<keyword evidence="5 6" id="KW-0472">Membrane</keyword>
<feature type="transmembrane region" description="Helical" evidence="6">
    <location>
        <begin position="147"/>
        <end position="164"/>
    </location>
</feature>
<accession>A0A0B5DTN8</accession>
<feature type="transmembrane region" description="Helical" evidence="6">
    <location>
        <begin position="239"/>
        <end position="256"/>
    </location>
</feature>
<comment type="subcellular location">
    <subcellularLocation>
        <location evidence="1">Membrane</location>
        <topology evidence="1">Multi-pass membrane protein</topology>
    </subcellularLocation>
</comment>
<dbReference type="SUPFAM" id="SSF103481">
    <property type="entry name" value="Multidrug resistance efflux transporter EmrE"/>
    <property type="match status" value="2"/>
</dbReference>
<dbReference type="EMBL" id="CP004393">
    <property type="protein sequence ID" value="AJE46434.1"/>
    <property type="molecule type" value="Genomic_DNA"/>
</dbReference>
<dbReference type="Gene3D" id="1.10.3730.20">
    <property type="match status" value="2"/>
</dbReference>
<organism evidence="8 9">
    <name type="scientific">Celeribacter indicus</name>
    <dbReference type="NCBI Taxonomy" id="1208324"/>
    <lineage>
        <taxon>Bacteria</taxon>
        <taxon>Pseudomonadati</taxon>
        <taxon>Pseudomonadota</taxon>
        <taxon>Alphaproteobacteria</taxon>
        <taxon>Rhodobacterales</taxon>
        <taxon>Roseobacteraceae</taxon>
        <taxon>Celeribacter</taxon>
    </lineage>
</organism>
<evidence type="ECO:0000256" key="2">
    <source>
        <dbReference type="ARBA" id="ARBA00009853"/>
    </source>
</evidence>
<dbReference type="STRING" id="1208324.P73_1719"/>
<dbReference type="InterPro" id="IPR000620">
    <property type="entry name" value="EamA_dom"/>
</dbReference>
<comment type="similarity">
    <text evidence="2">Belongs to the drug/metabolite transporter (DMT) superfamily. 10 TMS drug/metabolite exporter (DME) (TC 2.A.7.3) family.</text>
</comment>
<dbReference type="KEGG" id="cid:P73_1719"/>
<feature type="transmembrane region" description="Helical" evidence="6">
    <location>
        <begin position="92"/>
        <end position="114"/>
    </location>
</feature>
<keyword evidence="3 6" id="KW-0812">Transmembrane</keyword>
<dbReference type="Proteomes" id="UP000031521">
    <property type="component" value="Chromosome"/>
</dbReference>
<dbReference type="Pfam" id="PF00892">
    <property type="entry name" value="EamA"/>
    <property type="match status" value="2"/>
</dbReference>
<feature type="domain" description="EamA" evidence="7">
    <location>
        <begin position="148"/>
        <end position="274"/>
    </location>
</feature>
<evidence type="ECO:0000256" key="1">
    <source>
        <dbReference type="ARBA" id="ARBA00004141"/>
    </source>
</evidence>
<evidence type="ECO:0000256" key="3">
    <source>
        <dbReference type="ARBA" id="ARBA00022692"/>
    </source>
</evidence>
<sequence>MNNVTAILLVIASMAAFTLEDMFIKLLSQSLPVGEAVFFIATGCAVIFLIWARAKGQAVFVPRNWRPLVLLRALTEAVATVAFTTALSRAEISIVGAVFQSMPLAVTLGAALFLGERVGWRRWLAIAVGFAGVLVIIRPGLAGFDPQVLWVLVAVIAVATRDLMTRVMDAAVPSSVVSFQAFLAVIPATLLNLWLSGDSAVTPQAADLLKVAGGITFGVLGYAAIVAGMRLGDASAVTPFRYTRLIFTMIAGVVVFGERPDLLTWLGSALIIASGLYTFLRERQLARAHRAAADTAAGPRGA</sequence>
<dbReference type="PANTHER" id="PTHR22911:SF6">
    <property type="entry name" value="SOLUTE CARRIER FAMILY 35 MEMBER G1"/>
    <property type="match status" value="1"/>
</dbReference>
<dbReference type="PANTHER" id="PTHR22911">
    <property type="entry name" value="ACYL-MALONYL CONDENSING ENZYME-RELATED"/>
    <property type="match status" value="1"/>
</dbReference>
<feature type="domain" description="EamA" evidence="7">
    <location>
        <begin position="6"/>
        <end position="137"/>
    </location>
</feature>
<gene>
    <name evidence="8" type="ORF">P73_1719</name>
</gene>
<feature type="transmembrane region" description="Helical" evidence="6">
    <location>
        <begin position="123"/>
        <end position="141"/>
    </location>
</feature>
<dbReference type="AlphaFoldDB" id="A0A0B5DTN8"/>
<feature type="transmembrane region" description="Helical" evidence="6">
    <location>
        <begin position="64"/>
        <end position="86"/>
    </location>
</feature>